<reference evidence="4" key="1">
    <citation type="journal article" date="2019" name="Int. J. Syst. Evol. Microbiol.">
        <title>The Global Catalogue of Microorganisms (GCM) 10K type strain sequencing project: providing services to taxonomists for standard genome sequencing and annotation.</title>
        <authorList>
            <consortium name="The Broad Institute Genomics Platform"/>
            <consortium name="The Broad Institute Genome Sequencing Center for Infectious Disease"/>
            <person name="Wu L."/>
            <person name="Ma J."/>
        </authorList>
    </citation>
    <scope>NUCLEOTIDE SEQUENCE [LARGE SCALE GENOMIC DNA]</scope>
    <source>
        <strain evidence="4">CGMCC 1.12376</strain>
    </source>
</reference>
<keyword evidence="2" id="KW-1133">Transmembrane helix</keyword>
<feature type="transmembrane region" description="Helical" evidence="2">
    <location>
        <begin position="237"/>
        <end position="256"/>
    </location>
</feature>
<feature type="transmembrane region" description="Helical" evidence="2">
    <location>
        <begin position="100"/>
        <end position="118"/>
    </location>
</feature>
<keyword evidence="2" id="KW-0812">Transmembrane</keyword>
<feature type="region of interest" description="Disordered" evidence="1">
    <location>
        <begin position="1"/>
        <end position="58"/>
    </location>
</feature>
<evidence type="ECO:0000256" key="2">
    <source>
        <dbReference type="SAM" id="Phobius"/>
    </source>
</evidence>
<keyword evidence="4" id="KW-1185">Reference proteome</keyword>
<feature type="transmembrane region" description="Helical" evidence="2">
    <location>
        <begin position="208"/>
        <end position="230"/>
    </location>
</feature>
<organism evidence="3 4">
    <name type="scientific">Oceanobacillus luteolus</name>
    <dbReference type="NCBI Taxonomy" id="1274358"/>
    <lineage>
        <taxon>Bacteria</taxon>
        <taxon>Bacillati</taxon>
        <taxon>Bacillota</taxon>
        <taxon>Bacilli</taxon>
        <taxon>Bacillales</taxon>
        <taxon>Bacillaceae</taxon>
        <taxon>Oceanobacillus</taxon>
    </lineage>
</organism>
<protein>
    <recommendedName>
        <fullName evidence="5">Yip1 domain-containing protein</fullName>
    </recommendedName>
</protein>
<comment type="caution">
    <text evidence="3">The sequence shown here is derived from an EMBL/GenBank/DDBJ whole genome shotgun (WGS) entry which is preliminary data.</text>
</comment>
<evidence type="ECO:0000256" key="1">
    <source>
        <dbReference type="SAM" id="MobiDB-lite"/>
    </source>
</evidence>
<name>A0ABW4HNC1_9BACI</name>
<dbReference type="Proteomes" id="UP001597221">
    <property type="component" value="Unassembled WGS sequence"/>
</dbReference>
<evidence type="ECO:0000313" key="4">
    <source>
        <dbReference type="Proteomes" id="UP001597221"/>
    </source>
</evidence>
<gene>
    <name evidence="3" type="ORF">ACFSBH_00840</name>
</gene>
<feature type="transmembrane region" description="Helical" evidence="2">
    <location>
        <begin position="138"/>
        <end position="160"/>
    </location>
</feature>
<dbReference type="RefSeq" id="WP_251514076.1">
    <property type="nucleotide sequence ID" value="NZ_JAMBON010000014.1"/>
</dbReference>
<evidence type="ECO:0000313" key="3">
    <source>
        <dbReference type="EMBL" id="MFD1606215.1"/>
    </source>
</evidence>
<sequence>MDKNLNPDSENNENQTEEEITDPQEETLHQHASTTQPEIHTPHQANMEQSSNQQETKSQNKINFDFGKSMNESKSIVKDAVFRPHSLIVSNRSISIETSVIIFVILTILVGVSAYFSVKNFMDNAFGGFGSLFGPSIGIDFLFLTMLGWLATFAIGYFSLYFMLSYFGNRKMDHQLLLTKYAIVNIPFVLVFCLIFTLFGFVLIDFFLIMYVFGLMLFGMIHIYLFLMNVDKPKYDLFWLSSGYLLVLLVATYFITGIDFGLF</sequence>
<feature type="transmembrane region" description="Helical" evidence="2">
    <location>
        <begin position="181"/>
        <end position="202"/>
    </location>
</feature>
<accession>A0ABW4HNC1</accession>
<feature type="compositionally biased region" description="Polar residues" evidence="1">
    <location>
        <begin position="30"/>
        <end position="58"/>
    </location>
</feature>
<keyword evidence="2" id="KW-0472">Membrane</keyword>
<feature type="compositionally biased region" description="Acidic residues" evidence="1">
    <location>
        <begin position="15"/>
        <end position="25"/>
    </location>
</feature>
<dbReference type="EMBL" id="JBHUDE010000005">
    <property type="protein sequence ID" value="MFD1606215.1"/>
    <property type="molecule type" value="Genomic_DNA"/>
</dbReference>
<proteinExistence type="predicted"/>
<evidence type="ECO:0008006" key="5">
    <source>
        <dbReference type="Google" id="ProtNLM"/>
    </source>
</evidence>